<gene>
    <name evidence="1" type="ORF">DNTS_017884</name>
</gene>
<organism evidence="1 2">
    <name type="scientific">Danionella cerebrum</name>
    <dbReference type="NCBI Taxonomy" id="2873325"/>
    <lineage>
        <taxon>Eukaryota</taxon>
        <taxon>Metazoa</taxon>
        <taxon>Chordata</taxon>
        <taxon>Craniata</taxon>
        <taxon>Vertebrata</taxon>
        <taxon>Euteleostomi</taxon>
        <taxon>Actinopterygii</taxon>
        <taxon>Neopterygii</taxon>
        <taxon>Teleostei</taxon>
        <taxon>Ostariophysi</taxon>
        <taxon>Cypriniformes</taxon>
        <taxon>Danionidae</taxon>
        <taxon>Danioninae</taxon>
        <taxon>Danionella</taxon>
    </lineage>
</organism>
<dbReference type="EMBL" id="SRMA01027119">
    <property type="protein sequence ID" value="TRY59495.1"/>
    <property type="molecule type" value="Genomic_DNA"/>
</dbReference>
<accession>A0A553N238</accession>
<evidence type="ECO:0000313" key="2">
    <source>
        <dbReference type="Proteomes" id="UP000316079"/>
    </source>
</evidence>
<reference evidence="1 2" key="1">
    <citation type="journal article" date="2019" name="Sci. Data">
        <title>Hybrid genome assembly and annotation of Danionella translucida.</title>
        <authorList>
            <person name="Kadobianskyi M."/>
            <person name="Schulze L."/>
            <person name="Schuelke M."/>
            <person name="Judkewitz B."/>
        </authorList>
    </citation>
    <scope>NUCLEOTIDE SEQUENCE [LARGE SCALE GENOMIC DNA]</scope>
    <source>
        <strain evidence="1 2">Bolton</strain>
    </source>
</reference>
<dbReference type="Proteomes" id="UP000316079">
    <property type="component" value="Unassembled WGS sequence"/>
</dbReference>
<dbReference type="OrthoDB" id="10663982at2759"/>
<comment type="caution">
    <text evidence="1">The sequence shown here is derived from an EMBL/GenBank/DDBJ whole genome shotgun (WGS) entry which is preliminary data.</text>
</comment>
<name>A0A553N238_9TELE</name>
<feature type="non-terminal residue" evidence="1">
    <location>
        <position position="172"/>
    </location>
</feature>
<protein>
    <submittedName>
        <fullName evidence="1">Uncharacterized protein</fullName>
    </submittedName>
</protein>
<keyword evidence="2" id="KW-1185">Reference proteome</keyword>
<sequence>MWSESCSAGNLLQPLVWSQTGFLLDIDIHPRNHFLLSDDLIPFVAESYFRSEPFGSHAINLIHLLVPLAPLFVTGLELGLEGPWLDRKEVSPNASPPRPMCMVWRKSPSGAEIIVGSSRGARDDLDGRGSDVSPMEMLWFQESWLKQSSSSTKVSSFCFVYSIRMHCVAAYL</sequence>
<evidence type="ECO:0000313" key="1">
    <source>
        <dbReference type="EMBL" id="TRY59495.1"/>
    </source>
</evidence>
<proteinExistence type="predicted"/>
<dbReference type="AlphaFoldDB" id="A0A553N238"/>